<evidence type="ECO:0000313" key="3">
    <source>
        <dbReference type="EMBL" id="ESQ34914.1"/>
    </source>
</evidence>
<dbReference type="KEGG" id="eus:EUTSA_v10009347mg"/>
<organism evidence="3 4">
    <name type="scientific">Eutrema salsugineum</name>
    <name type="common">Saltwater cress</name>
    <name type="synonym">Sisymbrium salsugineum</name>
    <dbReference type="NCBI Taxonomy" id="72664"/>
    <lineage>
        <taxon>Eukaryota</taxon>
        <taxon>Viridiplantae</taxon>
        <taxon>Streptophyta</taxon>
        <taxon>Embryophyta</taxon>
        <taxon>Tracheophyta</taxon>
        <taxon>Spermatophyta</taxon>
        <taxon>Magnoliopsida</taxon>
        <taxon>eudicotyledons</taxon>
        <taxon>Gunneridae</taxon>
        <taxon>Pentapetalae</taxon>
        <taxon>rosids</taxon>
        <taxon>malvids</taxon>
        <taxon>Brassicales</taxon>
        <taxon>Brassicaceae</taxon>
        <taxon>Eutremeae</taxon>
        <taxon>Eutrema</taxon>
    </lineage>
</organism>
<keyword evidence="4" id="KW-1185">Reference proteome</keyword>
<dbReference type="EMBL" id="KI517683">
    <property type="protein sequence ID" value="ESQ34914.1"/>
    <property type="molecule type" value="Genomic_DNA"/>
</dbReference>
<protein>
    <submittedName>
        <fullName evidence="3">Uncharacterized protein</fullName>
    </submittedName>
</protein>
<dbReference type="InterPro" id="IPR038821">
    <property type="entry name" value="CLE45-like"/>
</dbReference>
<accession>V4KUA4</accession>
<reference evidence="3 4" key="1">
    <citation type="journal article" date="2013" name="Front. Plant Sci.">
        <title>The Reference Genome of the Halophytic Plant Eutrema salsugineum.</title>
        <authorList>
            <person name="Yang R."/>
            <person name="Jarvis D.E."/>
            <person name="Chen H."/>
            <person name="Beilstein M.A."/>
            <person name="Grimwood J."/>
            <person name="Jenkins J."/>
            <person name="Shu S."/>
            <person name="Prochnik S."/>
            <person name="Xin M."/>
            <person name="Ma C."/>
            <person name="Schmutz J."/>
            <person name="Wing R.A."/>
            <person name="Mitchell-Olds T."/>
            <person name="Schumaker K.S."/>
            <person name="Wang X."/>
        </authorList>
    </citation>
    <scope>NUCLEOTIDE SEQUENCE [LARGE SCALE GENOMIC DNA]</scope>
</reference>
<evidence type="ECO:0000313" key="4">
    <source>
        <dbReference type="Proteomes" id="UP000030689"/>
    </source>
</evidence>
<keyword evidence="2" id="KW-0732">Signal</keyword>
<dbReference type="Gramene" id="ESQ34914">
    <property type="protein sequence ID" value="ESQ34914"/>
    <property type="gene ID" value="EUTSA_v10009347mg"/>
</dbReference>
<dbReference type="OMA" id="LRWDRDM"/>
<sequence length="96" mass="10722">MGVSILHRGLILLLVISLLVLQNDKVSGLRWDRDMRLQLLSVRPLRILKESSSSSSKEGNLDTNRDLAPSPFVMSDPNQSVKRMIGRGSDPIHNKC</sequence>
<dbReference type="AlphaFoldDB" id="V4KUA4"/>
<dbReference type="PANTHER" id="PTHR36726:SF5">
    <property type="entry name" value="CLAVATA3_ESR (CLE) GENE FAMILY MEMBER MTCLE11"/>
    <property type="match status" value="1"/>
</dbReference>
<dbReference type="Proteomes" id="UP000030689">
    <property type="component" value="Unassembled WGS sequence"/>
</dbReference>
<evidence type="ECO:0000256" key="1">
    <source>
        <dbReference type="SAM" id="MobiDB-lite"/>
    </source>
</evidence>
<feature type="chain" id="PRO_5004722617" evidence="2">
    <location>
        <begin position="29"/>
        <end position="96"/>
    </location>
</feature>
<evidence type="ECO:0000256" key="2">
    <source>
        <dbReference type="SAM" id="SignalP"/>
    </source>
</evidence>
<feature type="signal peptide" evidence="2">
    <location>
        <begin position="1"/>
        <end position="28"/>
    </location>
</feature>
<gene>
    <name evidence="3" type="ORF">EUTSA_v10009347mg</name>
</gene>
<name>V4KUA4_EUTSA</name>
<feature type="region of interest" description="Disordered" evidence="1">
    <location>
        <begin position="50"/>
        <end position="96"/>
    </location>
</feature>
<proteinExistence type="predicted"/>
<dbReference type="PANTHER" id="PTHR36726">
    <property type="entry name" value="CLAVATA3/ESR (CLE)-RELATED PROTEIN 45"/>
    <property type="match status" value="1"/>
</dbReference>